<comment type="subcellular location">
    <subcellularLocation>
        <location evidence="1">Nucleus</location>
    </subcellularLocation>
</comment>
<keyword evidence="5" id="KW-0539">Nucleus</keyword>
<dbReference type="OrthoDB" id="203279at2759"/>
<keyword evidence="4" id="KW-0804">Transcription</keyword>
<dbReference type="GO" id="GO:0016592">
    <property type="term" value="C:mediator complex"/>
    <property type="evidence" value="ECO:0007669"/>
    <property type="project" value="InterPro"/>
</dbReference>
<evidence type="ECO:0000313" key="6">
    <source>
        <dbReference type="EMBL" id="KKF93152.1"/>
    </source>
</evidence>
<dbReference type="GO" id="GO:0003712">
    <property type="term" value="F:transcription coregulator activity"/>
    <property type="evidence" value="ECO:0007669"/>
    <property type="project" value="InterPro"/>
</dbReference>
<dbReference type="InterPro" id="IPR009332">
    <property type="entry name" value="Med22"/>
</dbReference>
<keyword evidence="3" id="KW-0805">Transcription regulation</keyword>
<name>A0A0F8CQX4_CERFI</name>
<evidence type="ECO:0000256" key="2">
    <source>
        <dbReference type="ARBA" id="ARBA00005942"/>
    </source>
</evidence>
<dbReference type="Proteomes" id="UP000034841">
    <property type="component" value="Unassembled WGS sequence"/>
</dbReference>
<gene>
    <name evidence="6" type="ORF">CFO_g4496</name>
</gene>
<evidence type="ECO:0000313" key="7">
    <source>
        <dbReference type="Proteomes" id="UP000034841"/>
    </source>
</evidence>
<comment type="similarity">
    <text evidence="2">Belongs to the Mediator complex subunit 22 family.</text>
</comment>
<organism evidence="6 7">
    <name type="scientific">Ceratocystis fimbriata f. sp. platani</name>
    <dbReference type="NCBI Taxonomy" id="88771"/>
    <lineage>
        <taxon>Eukaryota</taxon>
        <taxon>Fungi</taxon>
        <taxon>Dikarya</taxon>
        <taxon>Ascomycota</taxon>
        <taxon>Pezizomycotina</taxon>
        <taxon>Sordariomycetes</taxon>
        <taxon>Hypocreomycetidae</taxon>
        <taxon>Microascales</taxon>
        <taxon>Ceratocystidaceae</taxon>
        <taxon>Ceratocystis</taxon>
    </lineage>
</organism>
<keyword evidence="7" id="KW-1185">Reference proteome</keyword>
<dbReference type="Pfam" id="PF06179">
    <property type="entry name" value="Med22"/>
    <property type="match status" value="1"/>
</dbReference>
<evidence type="ECO:0000256" key="4">
    <source>
        <dbReference type="ARBA" id="ARBA00023163"/>
    </source>
</evidence>
<evidence type="ECO:0000256" key="5">
    <source>
        <dbReference type="ARBA" id="ARBA00023242"/>
    </source>
</evidence>
<evidence type="ECO:0000256" key="3">
    <source>
        <dbReference type="ARBA" id="ARBA00023015"/>
    </source>
</evidence>
<sequence>MEAQANITNMLDYHNRLVADVLARFRKLCIIATSRAAAVSTDLSSMSISGMSMDLEFEGLNKSIKELLTLSRRIKELWVFGPLGQEDIHARERAAAVELDVKHIAQIISTAEDGWLRGVVEEAGGSWMPMPKDDEAQNCPS</sequence>
<dbReference type="AlphaFoldDB" id="A0A0F8CQX4"/>
<proteinExistence type="inferred from homology"/>
<comment type="caution">
    <text evidence="6">The sequence shown here is derived from an EMBL/GenBank/DDBJ whole genome shotgun (WGS) entry which is preliminary data.</text>
</comment>
<evidence type="ECO:0000256" key="1">
    <source>
        <dbReference type="ARBA" id="ARBA00004123"/>
    </source>
</evidence>
<accession>A0A0F8CQX4</accession>
<protein>
    <submittedName>
        <fullName evidence="6">Uncharacterized protein</fullName>
    </submittedName>
</protein>
<dbReference type="GO" id="GO:0006357">
    <property type="term" value="P:regulation of transcription by RNA polymerase II"/>
    <property type="evidence" value="ECO:0007669"/>
    <property type="project" value="InterPro"/>
</dbReference>
<reference evidence="6 7" key="1">
    <citation type="submission" date="2015-04" db="EMBL/GenBank/DDBJ databases">
        <title>Genome sequence of Ceratocystis platani, a major pathogen of plane trees.</title>
        <authorList>
            <person name="Belbahri L."/>
        </authorList>
    </citation>
    <scope>NUCLEOTIDE SEQUENCE [LARGE SCALE GENOMIC DNA]</scope>
    <source>
        <strain evidence="6 7">CFO</strain>
    </source>
</reference>
<dbReference type="EMBL" id="LBBL01000275">
    <property type="protein sequence ID" value="KKF93152.1"/>
    <property type="molecule type" value="Genomic_DNA"/>
</dbReference>